<accession>A0ABV9LWL9</accession>
<feature type="region of interest" description="Disordered" evidence="1">
    <location>
        <begin position="646"/>
        <end position="671"/>
    </location>
</feature>
<protein>
    <recommendedName>
        <fullName evidence="4">Sulfotransferase family protein</fullName>
    </recommendedName>
</protein>
<evidence type="ECO:0000256" key="1">
    <source>
        <dbReference type="SAM" id="MobiDB-lite"/>
    </source>
</evidence>
<dbReference type="EMBL" id="JBHSGU010000002">
    <property type="protein sequence ID" value="MFC4700058.1"/>
    <property type="molecule type" value="Genomic_DNA"/>
</dbReference>
<feature type="compositionally biased region" description="Low complexity" evidence="1">
    <location>
        <begin position="658"/>
        <end position="670"/>
    </location>
</feature>
<name>A0ABV9LWL9_9ALTE</name>
<dbReference type="InterPro" id="IPR027417">
    <property type="entry name" value="P-loop_NTPase"/>
</dbReference>
<feature type="region of interest" description="Disordered" evidence="1">
    <location>
        <begin position="270"/>
        <end position="305"/>
    </location>
</feature>
<sequence>MFYLVTGFHGSGTSLLAQTLNDNGINMGSELMGATFSNPLGHVEDMPVVRLHDKIYGINHTDWRYTGNNLLKPKWLSSYIETYLSTRNHEYDALNGVKDPRAVDFLHEWHQAAHGDIRFVFIYRHWQSATYSLFNRHSQHLLNSALELNKHRVNMSFWQQPRLAYDMWQSANQKILAFVQAHRNQCILLSQESFVSGLTIPQAALIRVKLTSEHFIKRQFRPALLSSTLAPRPANPSSTKPSAHEHLCDALKQGELDALYQALEAHSDLPSGIRATPAPRVEFTPESKPKREPKPKPKPMSKPVSAPVKLASAKLSYCIDDLTWKELSGTLVQISSTDQGYWHFEQVLKKPLAQDDVCFAKMPQVLMDIAKVAHQHGVLAVARVLKIRACMCDAIARSRSPFDMHQWTLFIEKTEGVGDGWLSEPLTHLRKQNPLSLRSKGELTASMRSALNHIHYNEQTQLIKHLQGIGDDLQLEASLSAVLLGKLSRPDIKRIDITQTDIAETAANKTNNSKDRTKSAQPGVKVLDCDAYLALSHLASSRGLFHLYEFSLFHALRAASQDNAQRDNIQGILNAYFDEYGILPSSINSVPNLLKSAQKSAEKNIPQTPSDKVESFAIKHRFAVLPHHLDYEKLLLIVSHYASKSEFKNDKGPDSPEPIDSSEPLESPESQNNLACIDTLERLNRKLCFLAKNNHTWLKKGIEGLSQIAANNLQRLLKRHWRKLWTIDIEAYLADDNLALAPNVSIFEQAQSSQVASSQVPSSQVMARLFIHSVDYEQLCVFSHLLNAALSRSSRSLDIVWVVNKQEYAQLCARCEEFNHIEPSSICFIEHISSSATDYNNHAENVGNNNEKTRDAFVLSKHVQLILSQQRYQNSQWNGFISCESVTTERHKRRQLMRWYSLLGFEFDIDALLNEFAETKSSMILAPYLPDDLDALQTKPLFYPDGRSFWLHHKAVEQLLNIHAPNEHLWKIKLIQALKTEGNKIAMMHNVLS</sequence>
<comment type="caution">
    <text evidence="2">The sequence shown here is derived from an EMBL/GenBank/DDBJ whole genome shotgun (WGS) entry which is preliminary data.</text>
</comment>
<evidence type="ECO:0000313" key="3">
    <source>
        <dbReference type="Proteomes" id="UP001595897"/>
    </source>
</evidence>
<evidence type="ECO:0000313" key="2">
    <source>
        <dbReference type="EMBL" id="MFC4700058.1"/>
    </source>
</evidence>
<evidence type="ECO:0008006" key="4">
    <source>
        <dbReference type="Google" id="ProtNLM"/>
    </source>
</evidence>
<dbReference type="RefSeq" id="WP_382407149.1">
    <property type="nucleotide sequence ID" value="NZ_JBHSGU010000002.1"/>
</dbReference>
<reference evidence="3" key="1">
    <citation type="journal article" date="2019" name="Int. J. Syst. Evol. Microbiol.">
        <title>The Global Catalogue of Microorganisms (GCM) 10K type strain sequencing project: providing services to taxonomists for standard genome sequencing and annotation.</title>
        <authorList>
            <consortium name="The Broad Institute Genomics Platform"/>
            <consortium name="The Broad Institute Genome Sequencing Center for Infectious Disease"/>
            <person name="Wu L."/>
            <person name="Ma J."/>
        </authorList>
    </citation>
    <scope>NUCLEOTIDE SEQUENCE [LARGE SCALE GENOMIC DNA]</scope>
    <source>
        <strain evidence="3">KACC 12507</strain>
    </source>
</reference>
<organism evidence="2 3">
    <name type="scientific">Glaciecola siphonariae</name>
    <dbReference type="NCBI Taxonomy" id="521012"/>
    <lineage>
        <taxon>Bacteria</taxon>
        <taxon>Pseudomonadati</taxon>
        <taxon>Pseudomonadota</taxon>
        <taxon>Gammaproteobacteria</taxon>
        <taxon>Alteromonadales</taxon>
        <taxon>Alteromonadaceae</taxon>
        <taxon>Glaciecola</taxon>
    </lineage>
</organism>
<dbReference type="Proteomes" id="UP001595897">
    <property type="component" value="Unassembled WGS sequence"/>
</dbReference>
<keyword evidence="3" id="KW-1185">Reference proteome</keyword>
<proteinExistence type="predicted"/>
<gene>
    <name evidence="2" type="ORF">ACFO4O_07825</name>
</gene>
<feature type="compositionally biased region" description="Basic and acidic residues" evidence="1">
    <location>
        <begin position="283"/>
        <end position="295"/>
    </location>
</feature>
<dbReference type="SUPFAM" id="SSF52540">
    <property type="entry name" value="P-loop containing nucleoside triphosphate hydrolases"/>
    <property type="match status" value="1"/>
</dbReference>
<dbReference type="Gene3D" id="3.40.50.300">
    <property type="entry name" value="P-loop containing nucleotide triphosphate hydrolases"/>
    <property type="match status" value="1"/>
</dbReference>